<dbReference type="PANTHER" id="PTHR45527:SF1">
    <property type="entry name" value="FATTY ACID SYNTHASE"/>
    <property type="match status" value="1"/>
</dbReference>
<dbReference type="InterPro" id="IPR006162">
    <property type="entry name" value="Ppantetheine_attach_site"/>
</dbReference>
<dbReference type="Pfam" id="PF00668">
    <property type="entry name" value="Condensation"/>
    <property type="match status" value="1"/>
</dbReference>
<dbReference type="Gene3D" id="3.40.50.980">
    <property type="match status" value="2"/>
</dbReference>
<evidence type="ECO:0000313" key="6">
    <source>
        <dbReference type="Proteomes" id="UP001239522"/>
    </source>
</evidence>
<dbReference type="RefSeq" id="WP_306051147.1">
    <property type="nucleotide sequence ID" value="NZ_CP120997.1"/>
</dbReference>
<dbReference type="InterPro" id="IPR000873">
    <property type="entry name" value="AMP-dep_synth/lig_dom"/>
</dbReference>
<dbReference type="Gene3D" id="2.30.38.10">
    <property type="entry name" value="Luciferase, Domain 3"/>
    <property type="match status" value="1"/>
</dbReference>
<evidence type="ECO:0000256" key="2">
    <source>
        <dbReference type="ARBA" id="ARBA00022450"/>
    </source>
</evidence>
<reference evidence="5 6" key="1">
    <citation type="submission" date="2023-03" db="EMBL/GenBank/DDBJ databases">
        <title>Isolation and description of six Streptomyces strains from soil environments, able to metabolize different microbial glucans.</title>
        <authorList>
            <person name="Widen T."/>
            <person name="Larsbrink J."/>
        </authorList>
    </citation>
    <scope>NUCLEOTIDE SEQUENCE [LARGE SCALE GENOMIC DNA]</scope>
    <source>
        <strain evidence="5 6">Mut1</strain>
    </source>
</reference>
<dbReference type="Pfam" id="PF00501">
    <property type="entry name" value="AMP-binding"/>
    <property type="match status" value="1"/>
</dbReference>
<dbReference type="InterPro" id="IPR020845">
    <property type="entry name" value="AMP-binding_CS"/>
</dbReference>
<comment type="cofactor">
    <cofactor evidence="1">
        <name>pantetheine 4'-phosphate</name>
        <dbReference type="ChEBI" id="CHEBI:47942"/>
    </cofactor>
</comment>
<dbReference type="PROSITE" id="PS00012">
    <property type="entry name" value="PHOSPHOPANTETHEINE"/>
    <property type="match status" value="1"/>
</dbReference>
<dbReference type="SUPFAM" id="SSF56801">
    <property type="entry name" value="Acetyl-CoA synthetase-like"/>
    <property type="match status" value="1"/>
</dbReference>
<name>A0ABY9HDA6_9ACTN</name>
<dbReference type="InterPro" id="IPR001242">
    <property type="entry name" value="Condensation_dom"/>
</dbReference>
<dbReference type="Gene3D" id="3.30.559.30">
    <property type="entry name" value="Nonribosomal peptide synthetase, condensation domain"/>
    <property type="match status" value="1"/>
</dbReference>
<dbReference type="PROSITE" id="PS50075">
    <property type="entry name" value="CARRIER"/>
    <property type="match status" value="1"/>
</dbReference>
<dbReference type="Pfam" id="PF13193">
    <property type="entry name" value="AMP-binding_C"/>
    <property type="match status" value="1"/>
</dbReference>
<sequence length="1052" mass="112444">MTTANVAGPAPAPAPDGEQEFVAAASFAQQRLWVMEQMEDSAATYNIQMGLRLHGSLDTGVLRRVLGEILRRHEVLRTRLVLEDGELVQLISAAAVLPLREADLTRSADPESAWRVEGERELHAPFDVSAQLPLRAVLFRTSADRHVLLLTLDHLACDARSLQILHTELVALYPALASGAASPLPEPPVQYADYADWQREWLAGEEQRGQLAYWRDRLGGETPRLTFHRRQDTQGAPTSLSRSHGLPDALVGELEALAVREGASLFSVLLSAFGVLISRYGRQHDVVVGSLLSGRTRPELEDLIGFFVNTVGLRLDLSGGPSFGELLARVHAVTLGAYAHQDVPFEQVVQALAPDDEQGRGRPLFDVMFQLADLNRPGAATDGLSFEPLVMASAPAPVGLVVAVLREEDTYNCVWDFRTDLFGPAGIERMQRQYVELLRAVVADPDRAVAELARTVPREPDGVGEAAGDARWTFAGHFDSVARSRPDATALVAGGRRLTYRELAGRADRLAHVLAAHGVGPRTLVGIHLERGLDQVVTVLATLKTGAAYLPLDPSYPAERIGYMTDDAAPGLVITAGHLPGPARPATTALIEDLTAEAANAPDTPPAAPDTGADDLAYVIYTSGSTGRPKGTGVPHRGLRLVTDAMGSVLGLTGDDRVLHFASASFDASVFEMLMAFGAGAALHLAPMDRGVPVDLTAFLREQEITALVLPPSALAALVAEGGLPALRTVAVAGEACPPALAARWAGGRRFFNLYGPTEATIWSTWHRVTADGTAGVPIGRPVPGAAVHVLDEEMRPVPEGAPGELCVAGPTVARGYLGRPALTAERFVPDPFARVPGRRLYRTGDLVRRDEAGALEFLGRLDDQVKIRGFRIELGEIERTVAAHPGIREAAVVVREDTPGTRTVVAYAVAEAGAAPVPDELRELCGRSLPHYMVPSHVVLLDRLPVTGAGKVDRTALPAPERAHGADAVAEAPDGPLEEAVAEIWAEVLGTESIARTDDFFALGGNSLSATQVIVRLRQDFDLALPVRTLFDSTRLGDFTEAVRVAATAED</sequence>
<evidence type="ECO:0000256" key="3">
    <source>
        <dbReference type="ARBA" id="ARBA00022553"/>
    </source>
</evidence>
<accession>A0ABY9HDA6</accession>
<dbReference type="Pfam" id="PF00550">
    <property type="entry name" value="PP-binding"/>
    <property type="match status" value="1"/>
</dbReference>
<dbReference type="PANTHER" id="PTHR45527">
    <property type="entry name" value="NONRIBOSOMAL PEPTIDE SYNTHETASE"/>
    <property type="match status" value="1"/>
</dbReference>
<dbReference type="SUPFAM" id="SSF52777">
    <property type="entry name" value="CoA-dependent acyltransferases"/>
    <property type="match status" value="2"/>
</dbReference>
<keyword evidence="3" id="KW-0597">Phosphoprotein</keyword>
<dbReference type="InterPro" id="IPR045851">
    <property type="entry name" value="AMP-bd_C_sf"/>
</dbReference>
<dbReference type="Proteomes" id="UP001239522">
    <property type="component" value="Chromosome"/>
</dbReference>
<keyword evidence="2" id="KW-0596">Phosphopantetheine</keyword>
<dbReference type="InterPro" id="IPR010071">
    <property type="entry name" value="AA_adenyl_dom"/>
</dbReference>
<dbReference type="Gene3D" id="3.30.559.10">
    <property type="entry name" value="Chloramphenicol acetyltransferase-like domain"/>
    <property type="match status" value="1"/>
</dbReference>
<dbReference type="NCBIfam" id="TIGR01733">
    <property type="entry name" value="AA-adenyl-dom"/>
    <property type="match status" value="1"/>
</dbReference>
<dbReference type="Gene3D" id="3.30.300.30">
    <property type="match status" value="1"/>
</dbReference>
<dbReference type="InterPro" id="IPR009081">
    <property type="entry name" value="PP-bd_ACP"/>
</dbReference>
<feature type="domain" description="Carrier" evidence="4">
    <location>
        <begin position="973"/>
        <end position="1048"/>
    </location>
</feature>
<dbReference type="PROSITE" id="PS00455">
    <property type="entry name" value="AMP_BINDING"/>
    <property type="match status" value="1"/>
</dbReference>
<dbReference type="EMBL" id="CP120997">
    <property type="protein sequence ID" value="WLQ32276.1"/>
    <property type="molecule type" value="Genomic_DNA"/>
</dbReference>
<organism evidence="5 6">
    <name type="scientific">Streptomyces castrisilvae</name>
    <dbReference type="NCBI Taxonomy" id="3033811"/>
    <lineage>
        <taxon>Bacteria</taxon>
        <taxon>Bacillati</taxon>
        <taxon>Actinomycetota</taxon>
        <taxon>Actinomycetes</taxon>
        <taxon>Kitasatosporales</taxon>
        <taxon>Streptomycetaceae</taxon>
        <taxon>Streptomyces</taxon>
    </lineage>
</organism>
<gene>
    <name evidence="5" type="ORF">P8A18_01905</name>
</gene>
<keyword evidence="6" id="KW-1185">Reference proteome</keyword>
<protein>
    <submittedName>
        <fullName evidence="5">Amino acid adenylation domain-containing protein</fullName>
    </submittedName>
</protein>
<dbReference type="InterPro" id="IPR023213">
    <property type="entry name" value="CAT-like_dom_sf"/>
</dbReference>
<dbReference type="InterPro" id="IPR036736">
    <property type="entry name" value="ACP-like_sf"/>
</dbReference>
<dbReference type="SMART" id="SM00823">
    <property type="entry name" value="PKS_PP"/>
    <property type="match status" value="1"/>
</dbReference>
<dbReference type="CDD" id="cd19531">
    <property type="entry name" value="LCL_NRPS-like"/>
    <property type="match status" value="1"/>
</dbReference>
<evidence type="ECO:0000256" key="1">
    <source>
        <dbReference type="ARBA" id="ARBA00001957"/>
    </source>
</evidence>
<dbReference type="InterPro" id="IPR025110">
    <property type="entry name" value="AMP-bd_C"/>
</dbReference>
<proteinExistence type="predicted"/>
<evidence type="ECO:0000313" key="5">
    <source>
        <dbReference type="EMBL" id="WLQ32276.1"/>
    </source>
</evidence>
<evidence type="ECO:0000259" key="4">
    <source>
        <dbReference type="PROSITE" id="PS50075"/>
    </source>
</evidence>
<dbReference type="InterPro" id="IPR020806">
    <property type="entry name" value="PKS_PP-bd"/>
</dbReference>
<dbReference type="SUPFAM" id="SSF47336">
    <property type="entry name" value="ACP-like"/>
    <property type="match status" value="1"/>
</dbReference>
<dbReference type="CDD" id="cd05930">
    <property type="entry name" value="A_NRPS"/>
    <property type="match status" value="1"/>
</dbReference>
<dbReference type="Gene3D" id="1.10.1200.10">
    <property type="entry name" value="ACP-like"/>
    <property type="match status" value="1"/>
</dbReference>